<evidence type="ECO:0000313" key="2">
    <source>
        <dbReference type="Proteomes" id="UP000631114"/>
    </source>
</evidence>
<dbReference type="InterPro" id="IPR005519">
    <property type="entry name" value="Acid_phosphat_B-like"/>
</dbReference>
<organism evidence="1 2">
    <name type="scientific">Coptis chinensis</name>
    <dbReference type="NCBI Taxonomy" id="261450"/>
    <lineage>
        <taxon>Eukaryota</taxon>
        <taxon>Viridiplantae</taxon>
        <taxon>Streptophyta</taxon>
        <taxon>Embryophyta</taxon>
        <taxon>Tracheophyta</taxon>
        <taxon>Spermatophyta</taxon>
        <taxon>Magnoliopsida</taxon>
        <taxon>Ranunculales</taxon>
        <taxon>Ranunculaceae</taxon>
        <taxon>Coptidoideae</taxon>
        <taxon>Coptis</taxon>
    </lineage>
</organism>
<proteinExistence type="predicted"/>
<dbReference type="EMBL" id="JADFTS010000009">
    <property type="protein sequence ID" value="KAF9589498.1"/>
    <property type="molecule type" value="Genomic_DNA"/>
</dbReference>
<dbReference type="OrthoDB" id="59415at2759"/>
<dbReference type="Proteomes" id="UP000631114">
    <property type="component" value="Unassembled WGS sequence"/>
</dbReference>
<reference evidence="1 2" key="1">
    <citation type="submission" date="2020-10" db="EMBL/GenBank/DDBJ databases">
        <title>The Coptis chinensis genome and diversification of protoberbering-type alkaloids.</title>
        <authorList>
            <person name="Wang B."/>
            <person name="Shu S."/>
            <person name="Song C."/>
            <person name="Liu Y."/>
        </authorList>
    </citation>
    <scope>NUCLEOTIDE SEQUENCE [LARGE SCALE GENOMIC DNA]</scope>
    <source>
        <strain evidence="1">HL-2020</strain>
        <tissue evidence="1">Leaf</tissue>
    </source>
</reference>
<keyword evidence="2" id="KW-1185">Reference proteome</keyword>
<feature type="non-terminal residue" evidence="1">
    <location>
        <position position="1"/>
    </location>
</feature>
<sequence>FEDVLVFISLPSHSIPERCLEFVKNYVTGDQCVSDSGLVADDSLEFAKTVEIRGDGKDVWIFYIEKTLLSNLPYYAEHGFETEIFNDIAFNQWPDSAACLCNSSKSKVVQ</sequence>
<protein>
    <submittedName>
        <fullName evidence="1">Uncharacterized protein</fullName>
    </submittedName>
</protein>
<accession>A0A835H2G2</accession>
<dbReference type="AlphaFoldDB" id="A0A835H2G2"/>
<dbReference type="InterPro" id="IPR023214">
    <property type="entry name" value="HAD_sf"/>
</dbReference>
<dbReference type="PANTHER" id="PTHR31284">
    <property type="entry name" value="ACID PHOSPHATASE-LIKE PROTEIN"/>
    <property type="match status" value="1"/>
</dbReference>
<gene>
    <name evidence="1" type="ORF">IFM89_025045</name>
</gene>
<dbReference type="PANTHER" id="PTHR31284:SF10">
    <property type="entry name" value="ACID PHOSPHATASE-LIKE PROTEIN"/>
    <property type="match status" value="1"/>
</dbReference>
<comment type="caution">
    <text evidence="1">The sequence shown here is derived from an EMBL/GenBank/DDBJ whole genome shotgun (WGS) entry which is preliminary data.</text>
</comment>
<evidence type="ECO:0000313" key="1">
    <source>
        <dbReference type="EMBL" id="KAF9589498.1"/>
    </source>
</evidence>
<dbReference type="Gene3D" id="3.40.50.1000">
    <property type="entry name" value="HAD superfamily/HAD-like"/>
    <property type="match status" value="1"/>
</dbReference>
<dbReference type="Pfam" id="PF03767">
    <property type="entry name" value="Acid_phosphat_B"/>
    <property type="match status" value="1"/>
</dbReference>
<name>A0A835H2G2_9MAGN</name>